<dbReference type="Proteomes" id="UP000000420">
    <property type="component" value="Chromosome"/>
</dbReference>
<sequence>MGAVFQKPAVGVVERAGLLGRRGLTEVNGLAVGRDVFALACVGHHQPRAAQIDVACSCSAAIAQCPCTPTLLSALLAQVQLALAASMPNASAVDGYLTTRCSTHDHVHTAACAANGIRC</sequence>
<evidence type="ECO:0000313" key="2">
    <source>
        <dbReference type="Proteomes" id="UP000000420"/>
    </source>
</evidence>
<dbReference type="HOGENOM" id="CLU_2060543_0_0_6"/>
<name>A0A0H2X7I4_XANC8</name>
<dbReference type="EMBL" id="CP000050">
    <property type="protein sequence ID" value="AAY48488.1"/>
    <property type="molecule type" value="Genomic_DNA"/>
</dbReference>
<evidence type="ECO:0000313" key="1">
    <source>
        <dbReference type="EMBL" id="AAY48488.1"/>
    </source>
</evidence>
<protein>
    <submittedName>
        <fullName evidence="1">Uncharacterized protein</fullName>
    </submittedName>
</protein>
<organism evidence="1 2">
    <name type="scientific">Xanthomonas campestris pv. campestris (strain 8004)</name>
    <dbReference type="NCBI Taxonomy" id="314565"/>
    <lineage>
        <taxon>Bacteria</taxon>
        <taxon>Pseudomonadati</taxon>
        <taxon>Pseudomonadota</taxon>
        <taxon>Gammaproteobacteria</taxon>
        <taxon>Lysobacterales</taxon>
        <taxon>Lysobacteraceae</taxon>
        <taxon>Xanthomonas</taxon>
    </lineage>
</organism>
<gene>
    <name evidence="1" type="ordered locus">XC_1420</name>
</gene>
<dbReference type="KEGG" id="xcb:XC_1420"/>
<dbReference type="AlphaFoldDB" id="A0A0H2X7I4"/>
<proteinExistence type="predicted"/>
<reference evidence="1 2" key="1">
    <citation type="journal article" date="2005" name="Genome Res.">
        <title>Comparative and functional genomic analyses of the pathogenicity of phytopathogen Xanthomonas campestris pv. campestris.</title>
        <authorList>
            <person name="Qian W."/>
            <person name="Jia Y."/>
            <person name="Ren S.X."/>
            <person name="He Y.Q."/>
            <person name="Feng J.X."/>
            <person name="Lu L.F."/>
            <person name="Sun Q."/>
            <person name="Ying G."/>
            <person name="Tang D.J."/>
            <person name="Tang H."/>
            <person name="Wu W."/>
            <person name="Hao P."/>
            <person name="Wang L."/>
            <person name="Jiang B.L."/>
            <person name="Zeng S."/>
            <person name="Gu W.Y."/>
            <person name="Lu G."/>
            <person name="Rong L."/>
            <person name="Tian Y."/>
            <person name="Yao Z."/>
            <person name="Fu G."/>
            <person name="Chen B."/>
            <person name="Fang R."/>
            <person name="Qiang B."/>
            <person name="Chen Z."/>
            <person name="Zhao G.P."/>
            <person name="Tang J.L."/>
            <person name="He C."/>
        </authorList>
    </citation>
    <scope>NUCLEOTIDE SEQUENCE [LARGE SCALE GENOMIC DNA]</scope>
    <source>
        <strain evidence="1 2">8004</strain>
    </source>
</reference>
<accession>A0A0H2X7I4</accession>